<feature type="transmembrane region" description="Helical" evidence="4">
    <location>
        <begin position="287"/>
        <end position="304"/>
    </location>
</feature>
<feature type="transmembrane region" description="Helical" evidence="4">
    <location>
        <begin position="48"/>
        <end position="70"/>
    </location>
</feature>
<gene>
    <name evidence="6" type="ORF">HQN59_12005</name>
</gene>
<feature type="domain" description="Major facilitator superfamily (MFS) profile" evidence="5">
    <location>
        <begin position="13"/>
        <end position="399"/>
    </location>
</feature>
<evidence type="ECO:0000256" key="4">
    <source>
        <dbReference type="SAM" id="Phobius"/>
    </source>
</evidence>
<dbReference type="GO" id="GO:0005886">
    <property type="term" value="C:plasma membrane"/>
    <property type="evidence" value="ECO:0007669"/>
    <property type="project" value="TreeGrafter"/>
</dbReference>
<feature type="transmembrane region" description="Helical" evidence="4">
    <location>
        <begin position="310"/>
        <end position="332"/>
    </location>
</feature>
<reference evidence="6 7" key="1">
    <citation type="submission" date="2020-06" db="EMBL/GenBank/DDBJ databases">
        <title>Schlegella sp. ID0723 isolated from air conditioner.</title>
        <authorList>
            <person name="Kim D.Y."/>
            <person name="Kim D.-U."/>
        </authorList>
    </citation>
    <scope>NUCLEOTIDE SEQUENCE [LARGE SCALE GENOMIC DNA]</scope>
    <source>
        <strain evidence="6 7">ID0723</strain>
    </source>
</reference>
<feature type="transmembrane region" description="Helical" evidence="4">
    <location>
        <begin position="108"/>
        <end position="134"/>
    </location>
</feature>
<dbReference type="SUPFAM" id="SSF103473">
    <property type="entry name" value="MFS general substrate transporter"/>
    <property type="match status" value="1"/>
</dbReference>
<feature type="transmembrane region" description="Helical" evidence="4">
    <location>
        <begin position="179"/>
        <end position="200"/>
    </location>
</feature>
<keyword evidence="7" id="KW-1185">Reference proteome</keyword>
<evidence type="ECO:0000313" key="6">
    <source>
        <dbReference type="EMBL" id="NUZ06485.1"/>
    </source>
</evidence>
<feature type="transmembrane region" description="Helical" evidence="4">
    <location>
        <begin position="12"/>
        <end position="36"/>
    </location>
</feature>
<dbReference type="RefSeq" id="WP_176069338.1">
    <property type="nucleotide sequence ID" value="NZ_JABWMJ010000005.1"/>
</dbReference>
<proteinExistence type="predicted"/>
<keyword evidence="1 4" id="KW-0812">Transmembrane</keyword>
<keyword evidence="2 4" id="KW-1133">Transmembrane helix</keyword>
<comment type="caution">
    <text evidence="6">The sequence shown here is derived from an EMBL/GenBank/DDBJ whole genome shotgun (WGS) entry which is preliminary data.</text>
</comment>
<dbReference type="GO" id="GO:0022857">
    <property type="term" value="F:transmembrane transporter activity"/>
    <property type="evidence" value="ECO:0007669"/>
    <property type="project" value="InterPro"/>
</dbReference>
<dbReference type="InterPro" id="IPR036259">
    <property type="entry name" value="MFS_trans_sf"/>
</dbReference>
<dbReference type="Pfam" id="PF06779">
    <property type="entry name" value="MFS_4"/>
    <property type="match status" value="1"/>
</dbReference>
<dbReference type="EMBL" id="JABWMJ010000005">
    <property type="protein sequence ID" value="NUZ06485.1"/>
    <property type="molecule type" value="Genomic_DNA"/>
</dbReference>
<protein>
    <submittedName>
        <fullName evidence="6">YbfB/YjiJ family MFS transporter</fullName>
    </submittedName>
</protein>
<dbReference type="PANTHER" id="PTHR23537:SF1">
    <property type="entry name" value="SUGAR TRANSPORTER"/>
    <property type="match status" value="1"/>
</dbReference>
<feature type="transmembrane region" description="Helical" evidence="4">
    <location>
        <begin position="221"/>
        <end position="246"/>
    </location>
</feature>
<accession>A0A7Y6TWW0</accession>
<evidence type="ECO:0000256" key="3">
    <source>
        <dbReference type="ARBA" id="ARBA00023136"/>
    </source>
</evidence>
<dbReference type="AlphaFoldDB" id="A0A7Y6TWW0"/>
<feature type="transmembrane region" description="Helical" evidence="4">
    <location>
        <begin position="373"/>
        <end position="393"/>
    </location>
</feature>
<dbReference type="InterPro" id="IPR010645">
    <property type="entry name" value="MFS_4"/>
</dbReference>
<evidence type="ECO:0000256" key="2">
    <source>
        <dbReference type="ARBA" id="ARBA00022989"/>
    </source>
</evidence>
<name>A0A7Y6TWW0_9BURK</name>
<dbReference type="PANTHER" id="PTHR23537">
    <property type="match status" value="1"/>
</dbReference>
<dbReference type="Gene3D" id="1.20.1250.20">
    <property type="entry name" value="MFS general substrate transporter like domains"/>
    <property type="match status" value="2"/>
</dbReference>
<dbReference type="Proteomes" id="UP000529637">
    <property type="component" value="Unassembled WGS sequence"/>
</dbReference>
<sequence>MTAVPSVGGRPPVIAVAMALALGAAVSLGLARFSYALLLPPMRADLDWSYLVAGAMNTVNAAGYLVGALLVPRLLARADARLAMLGGSALAALLLAAHGLVVADAWLFALRLATGVASAATFVGGGVLAARLATEPGVSGGSGRSGLVLGIYYGGTGVGIVASALLVPPLAGRAAPHAWQGAWIALGVVAGVATAITALATRHLAAAPAAGARTAFHWRPFRFGLAGYFMFGLGYIGYMTFVITLLREQRLGSAAITAFYVLLGVAVIASSWLWAGLLQRFRGGESLAILNALLAVATALPVLSAAPLAVFASALLFGGVFLSVVASTTALVRHNLPPAGWAGGIGAFTIVFAAGQIVGPTLIGWVADASGGLARGFVVSALVLAGGALLAAAQKPLARG</sequence>
<organism evidence="6 7">
    <name type="scientific">Piscinibacter koreensis</name>
    <dbReference type="NCBI Taxonomy" id="2742824"/>
    <lineage>
        <taxon>Bacteria</taxon>
        <taxon>Pseudomonadati</taxon>
        <taxon>Pseudomonadota</taxon>
        <taxon>Betaproteobacteria</taxon>
        <taxon>Burkholderiales</taxon>
        <taxon>Sphaerotilaceae</taxon>
        <taxon>Piscinibacter</taxon>
    </lineage>
</organism>
<keyword evidence="3 4" id="KW-0472">Membrane</keyword>
<evidence type="ECO:0000313" key="7">
    <source>
        <dbReference type="Proteomes" id="UP000529637"/>
    </source>
</evidence>
<feature type="transmembrane region" description="Helical" evidence="4">
    <location>
        <begin position="344"/>
        <end position="367"/>
    </location>
</feature>
<feature type="transmembrane region" description="Helical" evidence="4">
    <location>
        <begin position="146"/>
        <end position="167"/>
    </location>
</feature>
<evidence type="ECO:0000256" key="1">
    <source>
        <dbReference type="ARBA" id="ARBA00022692"/>
    </source>
</evidence>
<dbReference type="InterPro" id="IPR020846">
    <property type="entry name" value="MFS_dom"/>
</dbReference>
<feature type="transmembrane region" description="Helical" evidence="4">
    <location>
        <begin position="252"/>
        <end position="275"/>
    </location>
</feature>
<dbReference type="PROSITE" id="PS50850">
    <property type="entry name" value="MFS"/>
    <property type="match status" value="1"/>
</dbReference>
<evidence type="ECO:0000259" key="5">
    <source>
        <dbReference type="PROSITE" id="PS50850"/>
    </source>
</evidence>
<feature type="transmembrane region" description="Helical" evidence="4">
    <location>
        <begin position="82"/>
        <end position="102"/>
    </location>
</feature>